<organism evidence="3 4">
    <name type="scientific">Dovyalis caffra</name>
    <dbReference type="NCBI Taxonomy" id="77055"/>
    <lineage>
        <taxon>Eukaryota</taxon>
        <taxon>Viridiplantae</taxon>
        <taxon>Streptophyta</taxon>
        <taxon>Embryophyta</taxon>
        <taxon>Tracheophyta</taxon>
        <taxon>Spermatophyta</taxon>
        <taxon>Magnoliopsida</taxon>
        <taxon>eudicotyledons</taxon>
        <taxon>Gunneridae</taxon>
        <taxon>Pentapetalae</taxon>
        <taxon>rosids</taxon>
        <taxon>fabids</taxon>
        <taxon>Malpighiales</taxon>
        <taxon>Salicaceae</taxon>
        <taxon>Flacourtieae</taxon>
        <taxon>Dovyalis</taxon>
    </lineage>
</organism>
<gene>
    <name evidence="3" type="ORF">DCAF_LOCUS8871</name>
</gene>
<name>A0AAV1RBB5_9ROSI</name>
<feature type="compositionally biased region" description="Gly residues" evidence="1">
    <location>
        <begin position="226"/>
        <end position="253"/>
    </location>
</feature>
<dbReference type="GO" id="GO:0046872">
    <property type="term" value="F:metal ion binding"/>
    <property type="evidence" value="ECO:0007669"/>
    <property type="project" value="InterPro"/>
</dbReference>
<dbReference type="InterPro" id="IPR006121">
    <property type="entry name" value="HMA_dom"/>
</dbReference>
<dbReference type="InterPro" id="IPR036163">
    <property type="entry name" value="HMA_dom_sf"/>
</dbReference>
<protein>
    <recommendedName>
        <fullName evidence="2">HMA domain-containing protein</fullName>
    </recommendedName>
</protein>
<feature type="domain" description="HMA" evidence="2">
    <location>
        <begin position="39"/>
        <end position="102"/>
    </location>
</feature>
<keyword evidence="4" id="KW-1185">Reference proteome</keyword>
<dbReference type="Gene3D" id="3.30.70.100">
    <property type="match status" value="2"/>
</dbReference>
<feature type="region of interest" description="Disordered" evidence="1">
    <location>
        <begin position="1"/>
        <end position="40"/>
    </location>
</feature>
<sequence length="358" mass="38414">MAKKKNNNNNNNKNNEVEKKDEEKNKGGDGGGKKEEKHPAPVVLKVEMHCEGCVSKIVKSVRAFEGVESVKAEAASNKLTVTGKVDPLEIRDYLQHKAKKKVDLISPQPQKQDNNKNNNSSSNKEDKKSNDKKPDSATKPKEAPVTTAVLKLGLHCQGCVEKIRKIVHKTKGVHEIVIDKPKELLTVKGTMDVKALTETLKERLKRPVDIVPPKKEKEGGKDGDNAAGGGGGKKKGGGGNGGQDGEGGGGGGAAAAAKTEQNRMEFMVQPGFGPGFGYVNQPIYGNGYVGQPVYSSYGPDYGYGYGYGHGPHPGYGPHPGPVVGYPDHLQFNDENPNACAVIQWISHPSLDKFTTKNE</sequence>
<feature type="region of interest" description="Disordered" evidence="1">
    <location>
        <begin position="100"/>
        <end position="144"/>
    </location>
</feature>
<proteinExistence type="predicted"/>
<evidence type="ECO:0000259" key="2">
    <source>
        <dbReference type="PROSITE" id="PS50846"/>
    </source>
</evidence>
<dbReference type="EMBL" id="CAWUPB010000913">
    <property type="protein sequence ID" value="CAK7332221.1"/>
    <property type="molecule type" value="Genomic_DNA"/>
</dbReference>
<evidence type="ECO:0000313" key="3">
    <source>
        <dbReference type="EMBL" id="CAK7332221.1"/>
    </source>
</evidence>
<feature type="compositionally biased region" description="Low complexity" evidence="1">
    <location>
        <begin position="106"/>
        <end position="122"/>
    </location>
</feature>
<feature type="domain" description="HMA" evidence="2">
    <location>
        <begin position="145"/>
        <end position="208"/>
    </location>
</feature>
<accession>A0AAV1RBB5</accession>
<dbReference type="Pfam" id="PF00403">
    <property type="entry name" value="HMA"/>
    <property type="match status" value="2"/>
</dbReference>
<feature type="compositionally biased region" description="Basic and acidic residues" evidence="1">
    <location>
        <begin position="206"/>
        <end position="224"/>
    </location>
</feature>
<evidence type="ECO:0000313" key="4">
    <source>
        <dbReference type="Proteomes" id="UP001314170"/>
    </source>
</evidence>
<feature type="region of interest" description="Disordered" evidence="1">
    <location>
        <begin position="206"/>
        <end position="257"/>
    </location>
</feature>
<feature type="compositionally biased region" description="Basic and acidic residues" evidence="1">
    <location>
        <begin position="123"/>
        <end position="142"/>
    </location>
</feature>
<reference evidence="3 4" key="1">
    <citation type="submission" date="2024-01" db="EMBL/GenBank/DDBJ databases">
        <authorList>
            <person name="Waweru B."/>
        </authorList>
    </citation>
    <scope>NUCLEOTIDE SEQUENCE [LARGE SCALE GENOMIC DNA]</scope>
</reference>
<dbReference type="CDD" id="cd00371">
    <property type="entry name" value="HMA"/>
    <property type="match status" value="2"/>
</dbReference>
<feature type="compositionally biased region" description="Basic and acidic residues" evidence="1">
    <location>
        <begin position="15"/>
        <end position="39"/>
    </location>
</feature>
<dbReference type="Proteomes" id="UP001314170">
    <property type="component" value="Unassembled WGS sequence"/>
</dbReference>
<dbReference type="InterPro" id="IPR044594">
    <property type="entry name" value="HIPP01/3/5/6"/>
</dbReference>
<dbReference type="PROSITE" id="PS50846">
    <property type="entry name" value="HMA_2"/>
    <property type="match status" value="2"/>
</dbReference>
<comment type="caution">
    <text evidence="3">The sequence shown here is derived from an EMBL/GenBank/DDBJ whole genome shotgun (WGS) entry which is preliminary data.</text>
</comment>
<dbReference type="AlphaFoldDB" id="A0AAV1RBB5"/>
<dbReference type="SUPFAM" id="SSF55008">
    <property type="entry name" value="HMA, heavy metal-associated domain"/>
    <property type="match status" value="2"/>
</dbReference>
<evidence type="ECO:0000256" key="1">
    <source>
        <dbReference type="SAM" id="MobiDB-lite"/>
    </source>
</evidence>
<dbReference type="PANTHER" id="PTHR46413">
    <property type="entry name" value="HEAVY METAL-ASSOCIATED ISOPRENYLATED PLANT PROTEIN 6"/>
    <property type="match status" value="1"/>
</dbReference>
<dbReference type="PANTHER" id="PTHR46413:SF2">
    <property type="entry name" value="HEAVY METAL-ASSOCIATED ISOPRENYLATED PLANT PROTEIN 3"/>
    <property type="match status" value="1"/>
</dbReference>